<reference evidence="2 3" key="1">
    <citation type="submission" date="2022-02" db="EMBL/GenBank/DDBJ databases">
        <title>Phenotypic, genotypic and serological characterization of Edwardsiella ictaluri from catfish and ornamental fish species.</title>
        <authorList>
            <person name="Rose D."/>
            <person name="Tekedar H.C."/>
            <person name="Waldbieser G.C."/>
            <person name="Aarattuthodi S."/>
            <person name="Griffin M.J."/>
        </authorList>
    </citation>
    <scope>NUCLEOTIDE SEQUENCE [LARGE SCALE GENOMIC DNA]</scope>
    <source>
        <strain evidence="2 3">13 TAL-140 K3</strain>
    </source>
</reference>
<dbReference type="RefSeq" id="WP_241772359.1">
    <property type="nucleotide sequence ID" value="NZ_CP113159.1"/>
</dbReference>
<organism evidence="2 3">
    <name type="scientific">Edwardsiella ictaluri</name>
    <dbReference type="NCBI Taxonomy" id="67780"/>
    <lineage>
        <taxon>Bacteria</taxon>
        <taxon>Pseudomonadati</taxon>
        <taxon>Pseudomonadota</taxon>
        <taxon>Gammaproteobacteria</taxon>
        <taxon>Enterobacterales</taxon>
        <taxon>Hafniaceae</taxon>
        <taxon>Edwardsiella</taxon>
    </lineage>
</organism>
<feature type="transmembrane region" description="Helical" evidence="1">
    <location>
        <begin position="20"/>
        <end position="43"/>
    </location>
</feature>
<keyword evidence="1" id="KW-0472">Membrane</keyword>
<evidence type="ECO:0000256" key="1">
    <source>
        <dbReference type="SAM" id="Phobius"/>
    </source>
</evidence>
<gene>
    <name evidence="2" type="ORF">MAY91_05435</name>
</gene>
<keyword evidence="3" id="KW-1185">Reference proteome</keyword>
<evidence type="ECO:0000313" key="3">
    <source>
        <dbReference type="Proteomes" id="UP001222680"/>
    </source>
</evidence>
<evidence type="ECO:0000313" key="2">
    <source>
        <dbReference type="EMBL" id="WFN97486.1"/>
    </source>
</evidence>
<dbReference type="EMBL" id="CP092014">
    <property type="protein sequence ID" value="WFN97486.1"/>
    <property type="molecule type" value="Genomic_DNA"/>
</dbReference>
<name>A0ABY8GJ49_EDWIC</name>
<sequence length="176" mass="19991">MDDIDLLSWREARRRARLRMLWLTLVLGIPAFTALGMSAECLLRQRRAPLVRLVAEQTRQRETAQRQLQQRLDALSASLQRESASGPSGAALPGATVAGLAQQLRQVQATIPDAVWLTRLIHQPPYWLLEGQGESRQEVADFALHMAAWRWLGLRRADDGRWQFTLRLCAMEGCHE</sequence>
<protein>
    <submittedName>
        <fullName evidence="2">Uncharacterized protein</fullName>
    </submittedName>
</protein>
<proteinExistence type="predicted"/>
<keyword evidence="1" id="KW-0812">Transmembrane</keyword>
<keyword evidence="1" id="KW-1133">Transmembrane helix</keyword>
<dbReference type="Proteomes" id="UP001222680">
    <property type="component" value="Chromosome"/>
</dbReference>
<accession>A0ABY8GJ49</accession>